<evidence type="ECO:0000313" key="2">
    <source>
        <dbReference type="EMBL" id="EEF26774.1"/>
    </source>
</evidence>
<gene>
    <name evidence="2" type="ORF">RCOM_0359070</name>
</gene>
<feature type="compositionally biased region" description="Basic and acidic residues" evidence="1">
    <location>
        <begin position="30"/>
        <end position="41"/>
    </location>
</feature>
<proteinExistence type="predicted"/>
<feature type="compositionally biased region" description="Basic and acidic residues" evidence="1">
    <location>
        <begin position="142"/>
        <end position="152"/>
    </location>
</feature>
<protein>
    <submittedName>
        <fullName evidence="2">Uncharacterized protein</fullName>
    </submittedName>
</protein>
<dbReference type="Proteomes" id="UP000008311">
    <property type="component" value="Unassembled WGS sequence"/>
</dbReference>
<feature type="region of interest" description="Disordered" evidence="1">
    <location>
        <begin position="90"/>
        <end position="182"/>
    </location>
</feature>
<name>B9TBI8_RICCO</name>
<reference evidence="3" key="1">
    <citation type="journal article" date="2010" name="Nat. Biotechnol.">
        <title>Draft genome sequence of the oilseed species Ricinus communis.</title>
        <authorList>
            <person name="Chan A.P."/>
            <person name="Crabtree J."/>
            <person name="Zhao Q."/>
            <person name="Lorenzi H."/>
            <person name="Orvis J."/>
            <person name="Puiu D."/>
            <person name="Melake-Berhan A."/>
            <person name="Jones K.M."/>
            <person name="Redman J."/>
            <person name="Chen G."/>
            <person name="Cahoon E.B."/>
            <person name="Gedil M."/>
            <person name="Stanke M."/>
            <person name="Haas B.J."/>
            <person name="Wortman J.R."/>
            <person name="Fraser-Liggett C.M."/>
            <person name="Ravel J."/>
            <person name="Rabinowicz P.D."/>
        </authorList>
    </citation>
    <scope>NUCLEOTIDE SEQUENCE [LARGE SCALE GENOMIC DNA]</scope>
    <source>
        <strain evidence="3">cv. Hale</strain>
    </source>
</reference>
<feature type="compositionally biased region" description="Basic and acidic residues" evidence="1">
    <location>
        <begin position="100"/>
        <end position="125"/>
    </location>
</feature>
<dbReference type="InParanoid" id="B9TBI8"/>
<feature type="compositionally biased region" description="Basic residues" evidence="1">
    <location>
        <begin position="127"/>
        <end position="141"/>
    </location>
</feature>
<evidence type="ECO:0000313" key="3">
    <source>
        <dbReference type="Proteomes" id="UP000008311"/>
    </source>
</evidence>
<feature type="region of interest" description="Disordered" evidence="1">
    <location>
        <begin position="1"/>
        <end position="49"/>
    </location>
</feature>
<keyword evidence="3" id="KW-1185">Reference proteome</keyword>
<feature type="compositionally biased region" description="Basic and acidic residues" evidence="1">
    <location>
        <begin position="165"/>
        <end position="175"/>
    </location>
</feature>
<dbReference type="EMBL" id="EQ976524">
    <property type="protein sequence ID" value="EEF26774.1"/>
    <property type="molecule type" value="Genomic_DNA"/>
</dbReference>
<sequence>MARFRQRRLQRDAQFSPQSFFDAMRMPARAGREENCERQRSENQAQQLCDTGIEQRGDVVVHLLRDRQRHQKHHAVATAEAGTVRLAHQVGAEQQKRRHADGEQHDAIHRRQHEGVAEHRGDQARGKSLRHRPDRRQRRRCAREQRRDDAAHQCRKKSLWPVGVDPEHADHDQRQHRARTGEQCGRAIGARHRRRRRHMLEHAVRDTELGVTRSEVARFDNKFAHQEHRTIECVARLS</sequence>
<evidence type="ECO:0000256" key="1">
    <source>
        <dbReference type="SAM" id="MobiDB-lite"/>
    </source>
</evidence>
<organism evidence="2 3">
    <name type="scientific">Ricinus communis</name>
    <name type="common">Castor bean</name>
    <dbReference type="NCBI Taxonomy" id="3988"/>
    <lineage>
        <taxon>Eukaryota</taxon>
        <taxon>Viridiplantae</taxon>
        <taxon>Streptophyta</taxon>
        <taxon>Embryophyta</taxon>
        <taxon>Tracheophyta</taxon>
        <taxon>Spermatophyta</taxon>
        <taxon>Magnoliopsida</taxon>
        <taxon>eudicotyledons</taxon>
        <taxon>Gunneridae</taxon>
        <taxon>Pentapetalae</taxon>
        <taxon>rosids</taxon>
        <taxon>fabids</taxon>
        <taxon>Malpighiales</taxon>
        <taxon>Euphorbiaceae</taxon>
        <taxon>Acalyphoideae</taxon>
        <taxon>Acalypheae</taxon>
        <taxon>Ricinus</taxon>
    </lineage>
</organism>
<accession>B9TBI8</accession>
<dbReference type="AlphaFoldDB" id="B9TBI8"/>